<reference evidence="5 6" key="1">
    <citation type="submission" date="2020-01" db="EMBL/GenBank/DDBJ databases">
        <title>Genome analysis of Anaerocolumna sp. CBA3638.</title>
        <authorList>
            <person name="Kim J."/>
            <person name="Roh S.W."/>
        </authorList>
    </citation>
    <scope>NUCLEOTIDE SEQUENCE [LARGE SCALE GENOMIC DNA]</scope>
    <source>
        <strain evidence="5 6">CBA3638</strain>
    </source>
</reference>
<dbReference type="CDD" id="cd06133">
    <property type="entry name" value="ERI-1_3'hExo_like"/>
    <property type="match status" value="1"/>
</dbReference>
<evidence type="ECO:0000256" key="2">
    <source>
        <dbReference type="ARBA" id="ARBA00022801"/>
    </source>
</evidence>
<dbReference type="InterPro" id="IPR013520">
    <property type="entry name" value="Ribonucl_H"/>
</dbReference>
<keyword evidence="3" id="KW-0269">Exonuclease</keyword>
<protein>
    <submittedName>
        <fullName evidence="5">DNA polymerase III</fullName>
    </submittedName>
</protein>
<dbReference type="RefSeq" id="WP_161837197.1">
    <property type="nucleotide sequence ID" value="NZ_CP048000.1"/>
</dbReference>
<evidence type="ECO:0000259" key="4">
    <source>
        <dbReference type="SMART" id="SM00479"/>
    </source>
</evidence>
<dbReference type="GO" id="GO:0003676">
    <property type="term" value="F:nucleic acid binding"/>
    <property type="evidence" value="ECO:0007669"/>
    <property type="project" value="InterPro"/>
</dbReference>
<evidence type="ECO:0000256" key="1">
    <source>
        <dbReference type="ARBA" id="ARBA00022722"/>
    </source>
</evidence>
<dbReference type="InterPro" id="IPR047201">
    <property type="entry name" value="ERI-1_3'hExo-like"/>
</dbReference>
<evidence type="ECO:0000256" key="3">
    <source>
        <dbReference type="ARBA" id="ARBA00022839"/>
    </source>
</evidence>
<dbReference type="InterPro" id="IPR036397">
    <property type="entry name" value="RNaseH_sf"/>
</dbReference>
<feature type="domain" description="Exonuclease" evidence="4">
    <location>
        <begin position="2"/>
        <end position="201"/>
    </location>
</feature>
<keyword evidence="1" id="KW-0540">Nuclease</keyword>
<dbReference type="PANTHER" id="PTHR23044:SF61">
    <property type="entry name" value="3'-5' EXORIBONUCLEASE 1-RELATED"/>
    <property type="match status" value="1"/>
</dbReference>
<dbReference type="InterPro" id="IPR051274">
    <property type="entry name" value="3-5_Exoribonuclease"/>
</dbReference>
<dbReference type="SUPFAM" id="SSF53098">
    <property type="entry name" value="Ribonuclease H-like"/>
    <property type="match status" value="1"/>
</dbReference>
<sequence length="260" mass="30544">MHYIIFDLEFNQDIPSIREPFNSDWLPKMPDTDNREIPEFPYEIIQIGALKLDEEYRTIGTFNSFIKPFLYSAVNPVITELTGITTEKLKQGEPFPKAYKSFLKFMNDSQSILCVWGMSDLKVLYKNAEYHKLDVKSIPRMYINIQPFVPQYLNLADKKLLRLKTAAELLNIPLTHEFHNALYDSYYTAEIFKKLNNSTITPKIYDPAFVTIRPKRPKRTINFPGLIAQIEKMYDRSMTEEEQEIIKLAYKMGRTNQFVD</sequence>
<accession>A0A6P1TJX5</accession>
<keyword evidence="6" id="KW-1185">Reference proteome</keyword>
<dbReference type="PANTHER" id="PTHR23044">
    <property type="entry name" value="3'-5' EXONUCLEASE ERI1-RELATED"/>
    <property type="match status" value="1"/>
</dbReference>
<dbReference type="Gene3D" id="3.30.420.10">
    <property type="entry name" value="Ribonuclease H-like superfamily/Ribonuclease H"/>
    <property type="match status" value="1"/>
</dbReference>
<dbReference type="AlphaFoldDB" id="A0A6P1TJX5"/>
<gene>
    <name evidence="5" type="ORF">Ana3638_05895</name>
</gene>
<proteinExistence type="predicted"/>
<dbReference type="GO" id="GO:0000175">
    <property type="term" value="F:3'-5'-RNA exonuclease activity"/>
    <property type="evidence" value="ECO:0007669"/>
    <property type="project" value="InterPro"/>
</dbReference>
<keyword evidence="2" id="KW-0378">Hydrolase</keyword>
<name>A0A6P1TJX5_9FIRM</name>
<dbReference type="Pfam" id="PF00929">
    <property type="entry name" value="RNase_T"/>
    <property type="match status" value="1"/>
</dbReference>
<dbReference type="KEGG" id="anr:Ana3638_05895"/>
<evidence type="ECO:0000313" key="6">
    <source>
        <dbReference type="Proteomes" id="UP000464314"/>
    </source>
</evidence>
<evidence type="ECO:0000313" key="5">
    <source>
        <dbReference type="EMBL" id="QHQ60361.1"/>
    </source>
</evidence>
<dbReference type="InterPro" id="IPR012337">
    <property type="entry name" value="RNaseH-like_sf"/>
</dbReference>
<dbReference type="EMBL" id="CP048000">
    <property type="protein sequence ID" value="QHQ60361.1"/>
    <property type="molecule type" value="Genomic_DNA"/>
</dbReference>
<dbReference type="Proteomes" id="UP000464314">
    <property type="component" value="Chromosome"/>
</dbReference>
<dbReference type="SMART" id="SM00479">
    <property type="entry name" value="EXOIII"/>
    <property type="match status" value="1"/>
</dbReference>
<organism evidence="5 6">
    <name type="scientific">Anaerocolumna sedimenticola</name>
    <dbReference type="NCBI Taxonomy" id="2696063"/>
    <lineage>
        <taxon>Bacteria</taxon>
        <taxon>Bacillati</taxon>
        <taxon>Bacillota</taxon>
        <taxon>Clostridia</taxon>
        <taxon>Lachnospirales</taxon>
        <taxon>Lachnospiraceae</taxon>
        <taxon>Anaerocolumna</taxon>
    </lineage>
</organism>